<keyword evidence="1" id="KW-0560">Oxidoreductase</keyword>
<feature type="domain" description="NAD-dependent epimerase/dehydratase" evidence="2">
    <location>
        <begin position="6"/>
        <end position="242"/>
    </location>
</feature>
<dbReference type="PANTHER" id="PTHR10366">
    <property type="entry name" value="NAD DEPENDENT EPIMERASE/DEHYDRATASE"/>
    <property type="match status" value="1"/>
</dbReference>
<proteinExistence type="predicted"/>
<sequence length="344" mass="38471">MMKKTVLVTGGTGYVASWLVKELLEDGHNVRITVRDQSKTVNYRHLLEVEKNSTGSLEVYQANLLREGSFDEAVDGCEYVFHTASPFFISGFRDARVDLIKPAQEGTRNVLGSVNKFDSVRRVILTSSAVAIFGDNADMDGKPAFTERDWNTTSSVTHQPYSYSKTIAEKEAWELAEKQDRWDLITINPTFVLGPSLAKRTDSTSIATILDLLKGKYKTGVPRLVNGVVDVRDVAKAHKLAAFMNTASGRFLLSNEEATLLDMAKVLEKNFPKQYPLPKWEVPKPLIWLLAPKIGLTRPYVSKNVGIPAKFDHSKSVRELGLTYRSLETTLVDQKEQMDEDGLI</sequence>
<dbReference type="Pfam" id="PF01370">
    <property type="entry name" value="Epimerase"/>
    <property type="match status" value="1"/>
</dbReference>
<dbReference type="SUPFAM" id="SSF51735">
    <property type="entry name" value="NAD(P)-binding Rossmann-fold domains"/>
    <property type="match status" value="1"/>
</dbReference>
<evidence type="ECO:0000256" key="1">
    <source>
        <dbReference type="ARBA" id="ARBA00023002"/>
    </source>
</evidence>
<dbReference type="InterPro" id="IPR036291">
    <property type="entry name" value="NAD(P)-bd_dom_sf"/>
</dbReference>
<organism evidence="3 4">
    <name type="scientific">Metabacillus flavus</name>
    <dbReference type="NCBI Taxonomy" id="2823519"/>
    <lineage>
        <taxon>Bacteria</taxon>
        <taxon>Bacillati</taxon>
        <taxon>Bacillota</taxon>
        <taxon>Bacilli</taxon>
        <taxon>Bacillales</taxon>
        <taxon>Bacillaceae</taxon>
        <taxon>Metabacillus</taxon>
    </lineage>
</organism>
<name>A0ABS5LAB2_9BACI</name>
<dbReference type="CDD" id="cd05227">
    <property type="entry name" value="AR_SDR_e"/>
    <property type="match status" value="1"/>
</dbReference>
<keyword evidence="4" id="KW-1185">Reference proteome</keyword>
<evidence type="ECO:0000313" key="4">
    <source>
        <dbReference type="Proteomes" id="UP000682403"/>
    </source>
</evidence>
<reference evidence="3 4" key="1">
    <citation type="submission" date="2021-04" db="EMBL/GenBank/DDBJ databases">
        <title>Metabacillus sp. strain KIGAM252 whole genome sequence.</title>
        <authorList>
            <person name="Seo M.-J."/>
            <person name="Cho E.-S."/>
            <person name="Hwang C.Y."/>
            <person name="Yoon D.J."/>
        </authorList>
    </citation>
    <scope>NUCLEOTIDE SEQUENCE [LARGE SCALE GENOMIC DNA]</scope>
    <source>
        <strain evidence="3 4">KIGAM252</strain>
    </source>
</reference>
<comment type="caution">
    <text evidence="3">The sequence shown here is derived from an EMBL/GenBank/DDBJ whole genome shotgun (WGS) entry which is preliminary data.</text>
</comment>
<accession>A0ABS5LAB2</accession>
<evidence type="ECO:0000313" key="3">
    <source>
        <dbReference type="EMBL" id="MBS2967660.1"/>
    </source>
</evidence>
<dbReference type="EMBL" id="JAGVRK010000001">
    <property type="protein sequence ID" value="MBS2967660.1"/>
    <property type="molecule type" value="Genomic_DNA"/>
</dbReference>
<evidence type="ECO:0000259" key="2">
    <source>
        <dbReference type="Pfam" id="PF01370"/>
    </source>
</evidence>
<dbReference type="PANTHER" id="PTHR10366:SF812">
    <property type="entry name" value="VPS9 DOMAIN-CONTAINING PROTEIN"/>
    <property type="match status" value="1"/>
</dbReference>
<dbReference type="InterPro" id="IPR050425">
    <property type="entry name" value="NAD(P)_dehydrat-like"/>
</dbReference>
<protein>
    <submittedName>
        <fullName evidence="3">Aldehyde reductase</fullName>
    </submittedName>
</protein>
<dbReference type="InterPro" id="IPR001509">
    <property type="entry name" value="Epimerase_deHydtase"/>
</dbReference>
<dbReference type="Proteomes" id="UP000682403">
    <property type="component" value="Unassembled WGS sequence"/>
</dbReference>
<gene>
    <name evidence="3" type="ORF">J9317_02590</name>
</gene>
<dbReference type="Gene3D" id="3.40.50.720">
    <property type="entry name" value="NAD(P)-binding Rossmann-like Domain"/>
    <property type="match status" value="1"/>
</dbReference>